<dbReference type="InterPro" id="IPR045584">
    <property type="entry name" value="Pilin-like"/>
</dbReference>
<keyword evidence="1" id="KW-0472">Membrane</keyword>
<evidence type="ECO:0000313" key="2">
    <source>
        <dbReference type="EMBL" id="MYE37918.1"/>
    </source>
</evidence>
<organism evidence="2 3">
    <name type="scientific">Candidatus Spechtbacteria bacterium SB0662_bin_43</name>
    <dbReference type="NCBI Taxonomy" id="2604897"/>
    <lineage>
        <taxon>Bacteria</taxon>
        <taxon>Candidatus Spechtiibacteriota</taxon>
    </lineage>
</organism>
<gene>
    <name evidence="2" type="ORF">F4X82_00120</name>
</gene>
<comment type="caution">
    <text evidence="2">The sequence shown here is derived from an EMBL/GenBank/DDBJ whole genome shotgun (WGS) entry which is preliminary data.</text>
</comment>
<reference evidence="2 3" key="1">
    <citation type="submission" date="2019-09" db="EMBL/GenBank/DDBJ databases">
        <title>Characterisation of the sponge microbiome using genome-centric metagenomics.</title>
        <authorList>
            <person name="Engelberts J.P."/>
            <person name="Robbins S.J."/>
            <person name="De Goeij J.M."/>
            <person name="Aranda M."/>
            <person name="Bell S.C."/>
            <person name="Webster N.S."/>
        </authorList>
    </citation>
    <scope>NUCLEOTIDE SEQUENCE [LARGE SCALE GENOMIC DNA]</scope>
    <source>
        <strain evidence="2">SB0662_bin_43</strain>
    </source>
</reference>
<evidence type="ECO:0000256" key="1">
    <source>
        <dbReference type="SAM" id="Phobius"/>
    </source>
</evidence>
<dbReference type="NCBIfam" id="TIGR02532">
    <property type="entry name" value="IV_pilin_GFxxxE"/>
    <property type="match status" value="1"/>
</dbReference>
<dbReference type="AlphaFoldDB" id="A0A845DA53"/>
<dbReference type="SUPFAM" id="SSF54523">
    <property type="entry name" value="Pili subunits"/>
    <property type="match status" value="1"/>
</dbReference>
<dbReference type="EMBL" id="VXOY01000002">
    <property type="protein sequence ID" value="MYE37918.1"/>
    <property type="molecule type" value="Genomic_DNA"/>
</dbReference>
<dbReference type="InterPro" id="IPR012902">
    <property type="entry name" value="N_methyl_site"/>
</dbReference>
<feature type="transmembrane region" description="Helical" evidence="1">
    <location>
        <begin position="20"/>
        <end position="41"/>
    </location>
</feature>
<sequence>MGTVSIIRNYIIRQEEGFTLFEVLLVIAIIGTLSTIAFLSFNQSDSVLELQRVRFSIEQGLENAKSNAFNGLLHHGDHVGSFGVHIEKGQDSIVIFADCNDDREYNGIQTVCNRNTETEWVDTIAFEGDFSITQVVPCSTSGCVLSIIFQAPFATTGFYVDGSAESDLSAEMTISNGGTLTETITVNRAGRSTKKV</sequence>
<protein>
    <submittedName>
        <fullName evidence="2">Type II secretion system protein</fullName>
    </submittedName>
</protein>
<evidence type="ECO:0000313" key="3">
    <source>
        <dbReference type="Proteomes" id="UP000449092"/>
    </source>
</evidence>
<accession>A0A845DA53</accession>
<name>A0A845DA53_9BACT</name>
<dbReference type="Proteomes" id="UP000449092">
    <property type="component" value="Unassembled WGS sequence"/>
</dbReference>
<keyword evidence="1" id="KW-0812">Transmembrane</keyword>
<dbReference type="Pfam" id="PF07963">
    <property type="entry name" value="N_methyl"/>
    <property type="match status" value="1"/>
</dbReference>
<proteinExistence type="predicted"/>
<keyword evidence="1" id="KW-1133">Transmembrane helix</keyword>